<keyword evidence="2" id="KW-1185">Reference proteome</keyword>
<dbReference type="Proteomes" id="UP000233606">
    <property type="component" value="Unassembled WGS sequence"/>
</dbReference>
<gene>
    <name evidence="1" type="ORF">CW682_09705</name>
</gene>
<evidence type="ECO:0000313" key="2">
    <source>
        <dbReference type="Proteomes" id="UP000233606"/>
    </source>
</evidence>
<name>A0ACC9MR11_9STAP</name>
<comment type="caution">
    <text evidence="1">The sequence shown here is derived from an EMBL/GenBank/DDBJ whole genome shotgun (WGS) entry which is preliminary data.</text>
</comment>
<dbReference type="EMBL" id="PIWU01000015">
    <property type="protein sequence ID" value="PKE55875.1"/>
    <property type="molecule type" value="Genomic_DNA"/>
</dbReference>
<sequence>MDLNRFYDLSPRQWLNVVNGHTKSILDQKRINAEAGYVFAKANNGGKLNSYLKALDVQESKVGKTDKELEQDKAYKKAVHERQRADMSQWYKAVNGSNNTEEEEPDE</sequence>
<accession>A0ACC9MR11</accession>
<evidence type="ECO:0000313" key="1">
    <source>
        <dbReference type="EMBL" id="PKE55875.1"/>
    </source>
</evidence>
<reference evidence="1" key="1">
    <citation type="submission" date="2017-12" db="EMBL/GenBank/DDBJ databases">
        <title>Genomics of Macrococcus caseolyticus.</title>
        <authorList>
            <person name="MacFadyen A.C."/>
            <person name="Paterson G.K."/>
        </authorList>
    </citation>
    <scope>NUCLEOTIDE SEQUENCE</scope>
    <source>
        <strain evidence="1">5459_5_49</strain>
    </source>
</reference>
<organism evidence="1 2">
    <name type="scientific">Macrococcoides caseolyticum</name>
    <dbReference type="NCBI Taxonomy" id="69966"/>
    <lineage>
        <taxon>Bacteria</taxon>
        <taxon>Bacillati</taxon>
        <taxon>Bacillota</taxon>
        <taxon>Bacilli</taxon>
        <taxon>Bacillales</taxon>
        <taxon>Staphylococcaceae</taxon>
        <taxon>Macrococcoides</taxon>
    </lineage>
</organism>
<protein>
    <submittedName>
        <fullName evidence="1">Uncharacterized protein</fullName>
    </submittedName>
</protein>
<proteinExistence type="predicted"/>